<reference evidence="2 3" key="1">
    <citation type="submission" date="2024-04" db="EMBL/GenBank/DDBJ databases">
        <authorList>
            <consortium name="Genoscope - CEA"/>
            <person name="William W."/>
        </authorList>
    </citation>
    <scope>NUCLEOTIDE SEQUENCE [LARGE SCALE GENOMIC DNA]</scope>
</reference>
<evidence type="ECO:0000313" key="3">
    <source>
        <dbReference type="Proteomes" id="UP001497497"/>
    </source>
</evidence>
<accession>A0AAV2I668</accession>
<dbReference type="InterPro" id="IPR015188">
    <property type="entry name" value="BRCA2_OB_3"/>
</dbReference>
<dbReference type="SUPFAM" id="SSF50249">
    <property type="entry name" value="Nucleic acid-binding proteins"/>
    <property type="match status" value="1"/>
</dbReference>
<organism evidence="2 3">
    <name type="scientific">Lymnaea stagnalis</name>
    <name type="common">Great pond snail</name>
    <name type="synonym">Helix stagnalis</name>
    <dbReference type="NCBI Taxonomy" id="6523"/>
    <lineage>
        <taxon>Eukaryota</taxon>
        <taxon>Metazoa</taxon>
        <taxon>Spiralia</taxon>
        <taxon>Lophotrochozoa</taxon>
        <taxon>Mollusca</taxon>
        <taxon>Gastropoda</taxon>
        <taxon>Heterobranchia</taxon>
        <taxon>Euthyneura</taxon>
        <taxon>Panpulmonata</taxon>
        <taxon>Hygrophila</taxon>
        <taxon>Lymnaeoidea</taxon>
        <taxon>Lymnaeidae</taxon>
        <taxon>Lymnaea</taxon>
    </lineage>
</organism>
<evidence type="ECO:0000259" key="1">
    <source>
        <dbReference type="Pfam" id="PF09104"/>
    </source>
</evidence>
<feature type="non-terminal residue" evidence="2">
    <location>
        <position position="1"/>
    </location>
</feature>
<name>A0AAV2I668_LYMST</name>
<dbReference type="InterPro" id="IPR012340">
    <property type="entry name" value="NA-bd_OB-fold"/>
</dbReference>
<dbReference type="Gene3D" id="2.40.50.140">
    <property type="entry name" value="Nucleic acid-binding proteins"/>
    <property type="match status" value="1"/>
</dbReference>
<proteinExistence type="predicted"/>
<gene>
    <name evidence="2" type="ORF">GSLYS_00015200001</name>
</gene>
<comment type="caution">
    <text evidence="2">The sequence shown here is derived from an EMBL/GenBank/DDBJ whole genome shotgun (WGS) entry which is preliminary data.</text>
</comment>
<feature type="non-terminal residue" evidence="2">
    <location>
        <position position="257"/>
    </location>
</feature>
<sequence length="257" mass="28437">NLLDLCYESREVWSVSELKTRQPFADEFDFVGVVIRLDMAANLVLAADQSKDVLTIKVSSVSQVNNLREGQCFVASNLKLSKSSLPNRQSALIAYARPEFTSFSTSGMSSRYSHIFSLVEKMSKIPDFVKTMQKELYASTASSSAYVRTRDDGKTAGFQLNTEDFPADVIEKLFSPMSQAPNRSSENGTKARLNREAKNDVHGRSDQLSPCQNGTDLIQSEILKKKKLILQEKMAKLLAYDRPSPLTPLPIGGSPAS</sequence>
<keyword evidence="3" id="KW-1185">Reference proteome</keyword>
<dbReference type="AlphaFoldDB" id="A0AAV2I668"/>
<dbReference type="Proteomes" id="UP001497497">
    <property type="component" value="Unassembled WGS sequence"/>
</dbReference>
<dbReference type="Pfam" id="PF09104">
    <property type="entry name" value="BRCA-2_OB3"/>
    <property type="match status" value="1"/>
</dbReference>
<feature type="domain" description="BRCA2 OB3" evidence="1">
    <location>
        <begin position="16"/>
        <end position="131"/>
    </location>
</feature>
<dbReference type="EMBL" id="CAXITT010000442">
    <property type="protein sequence ID" value="CAL1541594.1"/>
    <property type="molecule type" value="Genomic_DNA"/>
</dbReference>
<evidence type="ECO:0000313" key="2">
    <source>
        <dbReference type="EMBL" id="CAL1541594.1"/>
    </source>
</evidence>
<protein>
    <recommendedName>
        <fullName evidence="1">BRCA2 OB3 domain-containing protein</fullName>
    </recommendedName>
</protein>